<comment type="caution">
    <text evidence="1">The sequence shown here is derived from an EMBL/GenBank/DDBJ whole genome shotgun (WGS) entry which is preliminary data.</text>
</comment>
<reference evidence="1 2" key="1">
    <citation type="submission" date="2021-03" db="EMBL/GenBank/DDBJ databases">
        <title>Genomic Encyclopedia of Type Strains, Phase IV (KMG-IV): sequencing the most valuable type-strain genomes for metagenomic binning, comparative biology and taxonomic classification.</title>
        <authorList>
            <person name="Goeker M."/>
        </authorList>
    </citation>
    <scope>NUCLEOTIDE SEQUENCE [LARGE SCALE GENOMIC DNA]</scope>
    <source>
        <strain evidence="1 2">DSM 25790</strain>
    </source>
</reference>
<evidence type="ECO:0000313" key="2">
    <source>
        <dbReference type="Proteomes" id="UP001519294"/>
    </source>
</evidence>
<organism evidence="1 2">
    <name type="scientific">Virgibacillus alimentarius</name>
    <dbReference type="NCBI Taxonomy" id="698769"/>
    <lineage>
        <taxon>Bacteria</taxon>
        <taxon>Bacillati</taxon>
        <taxon>Bacillota</taxon>
        <taxon>Bacilli</taxon>
        <taxon>Bacillales</taxon>
        <taxon>Bacillaceae</taxon>
        <taxon>Virgibacillus</taxon>
    </lineage>
</organism>
<gene>
    <name evidence="1" type="ORF">J2Z81_001188</name>
</gene>
<keyword evidence="2" id="KW-1185">Reference proteome</keyword>
<accession>A0ABS4S8B5</accession>
<sequence length="50" mass="6253">MNIRKVFLNNYSEGFFHLVQKYYYSNDLLKNRMYFIESHFLMCYTQIKSN</sequence>
<evidence type="ECO:0000313" key="1">
    <source>
        <dbReference type="EMBL" id="MBP2257240.1"/>
    </source>
</evidence>
<proteinExistence type="predicted"/>
<name>A0ABS4S8B5_9BACI</name>
<dbReference type="EMBL" id="JAGIKX010000006">
    <property type="protein sequence ID" value="MBP2257240.1"/>
    <property type="molecule type" value="Genomic_DNA"/>
</dbReference>
<dbReference type="Proteomes" id="UP001519294">
    <property type="component" value="Unassembled WGS sequence"/>
</dbReference>
<protein>
    <submittedName>
        <fullName evidence="1">Uncharacterized protein</fullName>
    </submittedName>
</protein>